<feature type="transmembrane region" description="Helical" evidence="1">
    <location>
        <begin position="251"/>
        <end position="268"/>
    </location>
</feature>
<gene>
    <name evidence="2" type="ORF">EZM97_14075</name>
</gene>
<feature type="transmembrane region" description="Helical" evidence="1">
    <location>
        <begin position="280"/>
        <end position="300"/>
    </location>
</feature>
<dbReference type="Proteomes" id="UP000291822">
    <property type="component" value="Unassembled WGS sequence"/>
</dbReference>
<evidence type="ECO:0000313" key="2">
    <source>
        <dbReference type="EMBL" id="TCI10057.1"/>
    </source>
</evidence>
<proteinExistence type="predicted"/>
<feature type="transmembrane region" description="Helical" evidence="1">
    <location>
        <begin position="99"/>
        <end position="118"/>
    </location>
</feature>
<dbReference type="RefSeq" id="WP_131407710.1">
    <property type="nucleotide sequence ID" value="NZ_SJTG01000002.1"/>
</dbReference>
<keyword evidence="3" id="KW-1185">Reference proteome</keyword>
<feature type="transmembrane region" description="Helical" evidence="1">
    <location>
        <begin position="375"/>
        <end position="395"/>
    </location>
</feature>
<feature type="transmembrane region" description="Helical" evidence="1">
    <location>
        <begin position="68"/>
        <end position="87"/>
    </location>
</feature>
<comment type="caution">
    <text evidence="2">The sequence shown here is derived from an EMBL/GenBank/DDBJ whole genome shotgun (WGS) entry which is preliminary data.</text>
</comment>
<dbReference type="AlphaFoldDB" id="A0A4R0YMF8"/>
<organism evidence="2 3">
    <name type="scientific">Dyella soli</name>
    <dbReference type="NCBI Taxonomy" id="522319"/>
    <lineage>
        <taxon>Bacteria</taxon>
        <taxon>Pseudomonadati</taxon>
        <taxon>Pseudomonadota</taxon>
        <taxon>Gammaproteobacteria</taxon>
        <taxon>Lysobacterales</taxon>
        <taxon>Rhodanobacteraceae</taxon>
        <taxon>Dyella</taxon>
    </lineage>
</organism>
<evidence type="ECO:0000313" key="3">
    <source>
        <dbReference type="Proteomes" id="UP000291822"/>
    </source>
</evidence>
<feature type="transmembrane region" description="Helical" evidence="1">
    <location>
        <begin position="124"/>
        <end position="143"/>
    </location>
</feature>
<reference evidence="2 3" key="1">
    <citation type="submission" date="2019-02" db="EMBL/GenBank/DDBJ databases">
        <title>Dyella amyloliquefaciens sp. nov., isolated from forest soil.</title>
        <authorList>
            <person name="Gao Z.-H."/>
            <person name="Qiu L.-H."/>
        </authorList>
    </citation>
    <scope>NUCLEOTIDE SEQUENCE [LARGE SCALE GENOMIC DNA]</scope>
    <source>
        <strain evidence="2 3">KACC 12747</strain>
    </source>
</reference>
<feature type="transmembrane region" description="Helical" evidence="1">
    <location>
        <begin position="312"/>
        <end position="334"/>
    </location>
</feature>
<sequence length="411" mass="44249">MTAATPAPPRPSDPLAMLLAAPHRAMFLVGAIALLGNMVWWTWALVAAWRGLPFAPQAMPAAWAHGFLMQYATLAPFVLGFLLTVFPRWLNTPEVPRRAYASVFGLMLGGGGLVLLAQSGMPDMLRPGLAAMLAGWLVALSVLGTRLHQAGYRDLWAVSAFMALLAGAVGLTLALCYALGGAAVLMQAAISIGTFGLLVPVYATVAHRMLPFFSNNVLAGYRMVRPAWSLVGMLALSLAHLGLDLADISRWRWLADLPMAALLLWQWLAWQPWKARRPGLLAVLYVALAWLPLSFGLFAADSLALMLHGSSGWARAPLHALTIGFFGSMLVAMVTRVTHGHSGRPLAMGAVPWFAFIGLQAAAIVRVLADAAAQPWPWYVAAAALWLLALTPWVVRSAWIYLTPRRDGKPG</sequence>
<dbReference type="EMBL" id="SJTG01000002">
    <property type="protein sequence ID" value="TCI10057.1"/>
    <property type="molecule type" value="Genomic_DNA"/>
</dbReference>
<evidence type="ECO:0000256" key="1">
    <source>
        <dbReference type="SAM" id="Phobius"/>
    </source>
</evidence>
<keyword evidence="1" id="KW-0472">Membrane</keyword>
<keyword evidence="1" id="KW-0812">Transmembrane</keyword>
<dbReference type="InterPro" id="IPR010266">
    <property type="entry name" value="NnrS"/>
</dbReference>
<feature type="transmembrane region" description="Helical" evidence="1">
    <location>
        <begin position="227"/>
        <end position="245"/>
    </location>
</feature>
<feature type="transmembrane region" description="Helical" evidence="1">
    <location>
        <begin position="155"/>
        <end position="180"/>
    </location>
</feature>
<accession>A0A4R0YMF8</accession>
<feature type="transmembrane region" description="Helical" evidence="1">
    <location>
        <begin position="25"/>
        <end position="48"/>
    </location>
</feature>
<feature type="transmembrane region" description="Helical" evidence="1">
    <location>
        <begin position="186"/>
        <end position="206"/>
    </location>
</feature>
<feature type="transmembrane region" description="Helical" evidence="1">
    <location>
        <begin position="346"/>
        <end position="369"/>
    </location>
</feature>
<dbReference type="Pfam" id="PF05940">
    <property type="entry name" value="NnrS"/>
    <property type="match status" value="1"/>
</dbReference>
<keyword evidence="1" id="KW-1133">Transmembrane helix</keyword>
<protein>
    <submittedName>
        <fullName evidence="2">NnrS family protein</fullName>
    </submittedName>
</protein>
<name>A0A4R0YMF8_9GAMM</name>